<sequence>MDCVPLIDVSAEDDLLVPSSCQGSGSEISGPLASGNIEKTIMKLTEQVPEHSESPEHTRKRSDKYNLRKSLAWDSAFSSSEGFLKPEELAIMNSTFFRASGMALPGFHEESDKSSESCSTLGSECCALEDLEANLFKNVQTLIQKSLGNSNQASNVMHPNTPNKEKKSDVQPLRTLKKVGFSSQNKLRHPIALRSSDATSQQHENTSKDSHVRVKMPSRGNGDSKPSIRPPKVSSGLPPAIAPGKKMSSDEMVRIKCKSKKAFAGTFTSSTSTSSDSKPVPSLLSLRKRSADRCKTSIKPGRTGSTLGVPHPNLAKSTLVLSKVSPTSSIDSVASESSSSSSISVKFCNSLEDSNAGSSSTSVSISSSFGSSQNSGNVDGSKSYVKNDSSAKQAVPSGLRMPRPRSGFFDKTCSSKNTQIYEIAEANKLKLSNLPPSGAGAVLTLSNEASNCSEGRVDHRKPETFQELCLQVAKFTSLTPSAKLMNDPNAADITTEKENVAPCSGEGKLAEKISLFSGTEGGRDASATC</sequence>
<dbReference type="PANTHER" id="PTHR33737:SF2">
    <property type="entry name" value="OS12G0102700 PROTEIN"/>
    <property type="match status" value="1"/>
</dbReference>
<feature type="region of interest" description="Disordered" evidence="1">
    <location>
        <begin position="362"/>
        <end position="407"/>
    </location>
</feature>
<feature type="compositionally biased region" description="Low complexity" evidence="1">
    <location>
        <begin position="266"/>
        <end position="277"/>
    </location>
</feature>
<feature type="region of interest" description="Disordered" evidence="1">
    <location>
        <begin position="266"/>
        <end position="313"/>
    </location>
</feature>
<name>A0A2I0AKY1_9ASPA</name>
<dbReference type="Proteomes" id="UP000236161">
    <property type="component" value="Unassembled WGS sequence"/>
</dbReference>
<dbReference type="OrthoDB" id="1931260at2759"/>
<protein>
    <submittedName>
        <fullName evidence="2">Uncharacterized protein</fullName>
    </submittedName>
</protein>
<dbReference type="AlphaFoldDB" id="A0A2I0AKY1"/>
<keyword evidence="3" id="KW-1185">Reference proteome</keyword>
<dbReference type="PANTHER" id="PTHR33737">
    <property type="entry name" value="OS05G0121800 PROTEIN"/>
    <property type="match status" value="1"/>
</dbReference>
<dbReference type="STRING" id="1088818.A0A2I0AKY1"/>
<evidence type="ECO:0000313" key="3">
    <source>
        <dbReference type="Proteomes" id="UP000236161"/>
    </source>
</evidence>
<feature type="compositionally biased region" description="Low complexity" evidence="1">
    <location>
        <begin position="362"/>
        <end position="377"/>
    </location>
</feature>
<dbReference type="EMBL" id="KZ451974">
    <property type="protein sequence ID" value="PKA56218.1"/>
    <property type="molecule type" value="Genomic_DNA"/>
</dbReference>
<feature type="compositionally biased region" description="Polar residues" evidence="1">
    <location>
        <begin position="150"/>
        <end position="162"/>
    </location>
</feature>
<feature type="compositionally biased region" description="Polar residues" evidence="1">
    <location>
        <begin position="378"/>
        <end position="392"/>
    </location>
</feature>
<dbReference type="InterPro" id="IPR045882">
    <property type="entry name" value="GPT1/2"/>
</dbReference>
<organism evidence="2 3">
    <name type="scientific">Apostasia shenzhenica</name>
    <dbReference type="NCBI Taxonomy" id="1088818"/>
    <lineage>
        <taxon>Eukaryota</taxon>
        <taxon>Viridiplantae</taxon>
        <taxon>Streptophyta</taxon>
        <taxon>Embryophyta</taxon>
        <taxon>Tracheophyta</taxon>
        <taxon>Spermatophyta</taxon>
        <taxon>Magnoliopsida</taxon>
        <taxon>Liliopsida</taxon>
        <taxon>Asparagales</taxon>
        <taxon>Orchidaceae</taxon>
        <taxon>Apostasioideae</taxon>
        <taxon>Apostasia</taxon>
    </lineage>
</organism>
<accession>A0A2I0AKY1</accession>
<gene>
    <name evidence="2" type="ORF">AXF42_Ash011147</name>
</gene>
<reference evidence="2 3" key="1">
    <citation type="journal article" date="2017" name="Nature">
        <title>The Apostasia genome and the evolution of orchids.</title>
        <authorList>
            <person name="Zhang G.Q."/>
            <person name="Liu K.W."/>
            <person name="Li Z."/>
            <person name="Lohaus R."/>
            <person name="Hsiao Y.Y."/>
            <person name="Niu S.C."/>
            <person name="Wang J.Y."/>
            <person name="Lin Y.C."/>
            <person name="Xu Q."/>
            <person name="Chen L.J."/>
            <person name="Yoshida K."/>
            <person name="Fujiwara S."/>
            <person name="Wang Z.W."/>
            <person name="Zhang Y.Q."/>
            <person name="Mitsuda N."/>
            <person name="Wang M."/>
            <person name="Liu G.H."/>
            <person name="Pecoraro L."/>
            <person name="Huang H.X."/>
            <person name="Xiao X.J."/>
            <person name="Lin M."/>
            <person name="Wu X.Y."/>
            <person name="Wu W.L."/>
            <person name="Chen Y.Y."/>
            <person name="Chang S.B."/>
            <person name="Sakamoto S."/>
            <person name="Ohme-Takagi M."/>
            <person name="Yagi M."/>
            <person name="Zeng S.J."/>
            <person name="Shen C.Y."/>
            <person name="Yeh C.M."/>
            <person name="Luo Y.B."/>
            <person name="Tsai W.C."/>
            <person name="Van de Peer Y."/>
            <person name="Liu Z.J."/>
        </authorList>
    </citation>
    <scope>NUCLEOTIDE SEQUENCE [LARGE SCALE GENOMIC DNA]</scope>
    <source>
        <strain evidence="3">cv. Shenzhen</strain>
        <tissue evidence="2">Stem</tissue>
    </source>
</reference>
<evidence type="ECO:0000256" key="1">
    <source>
        <dbReference type="SAM" id="MobiDB-lite"/>
    </source>
</evidence>
<proteinExistence type="predicted"/>
<evidence type="ECO:0000313" key="2">
    <source>
        <dbReference type="EMBL" id="PKA56218.1"/>
    </source>
</evidence>
<dbReference type="GO" id="GO:0008017">
    <property type="term" value="F:microtubule binding"/>
    <property type="evidence" value="ECO:0007669"/>
    <property type="project" value="InterPro"/>
</dbReference>
<feature type="region of interest" description="Disordered" evidence="1">
    <location>
        <begin position="150"/>
        <end position="251"/>
    </location>
</feature>